<name>A0ACC0WAR2_9STRA</name>
<dbReference type="Proteomes" id="UP001163321">
    <property type="component" value="Chromosome 3"/>
</dbReference>
<keyword evidence="2" id="KW-1185">Reference proteome</keyword>
<protein>
    <submittedName>
        <fullName evidence="1">Uncharacterized protein</fullName>
    </submittedName>
</protein>
<sequence>MPREKAYLKRRNPGPPVVRFRLRFPTKYKAEMEHWGERYTTLSAHMCQAIQTPDRQRSSSRSSAMDHFGSDTGDSLSPRHRRAQSRAGNSLVEIISSIRVTAIDNAPDKTANPAETKQLVTLSTFLREFLDYPDKQIESAVKLKLAVLSLGDVVLHSRGKVLETEESGLNNSDDWDDTECADMNVVKLPYLHLFHEDCLLEWLHSNILCPMCREEPITADAVCSTLDDEAPPPH</sequence>
<reference evidence="1 2" key="1">
    <citation type="journal article" date="2022" name="bioRxiv">
        <title>The genome of the oomycete Peronosclerospora sorghi, a cosmopolitan pathogen of maize and sorghum, is inflated with dispersed pseudogenes.</title>
        <authorList>
            <person name="Fletcher K."/>
            <person name="Martin F."/>
            <person name="Isakeit T."/>
            <person name="Cavanaugh K."/>
            <person name="Magill C."/>
            <person name="Michelmore R."/>
        </authorList>
    </citation>
    <scope>NUCLEOTIDE SEQUENCE [LARGE SCALE GENOMIC DNA]</scope>
    <source>
        <strain evidence="1">P6</strain>
    </source>
</reference>
<organism evidence="1 2">
    <name type="scientific">Peronosclerospora sorghi</name>
    <dbReference type="NCBI Taxonomy" id="230839"/>
    <lineage>
        <taxon>Eukaryota</taxon>
        <taxon>Sar</taxon>
        <taxon>Stramenopiles</taxon>
        <taxon>Oomycota</taxon>
        <taxon>Peronosporomycetes</taxon>
        <taxon>Peronosporales</taxon>
        <taxon>Peronosporaceae</taxon>
        <taxon>Peronosclerospora</taxon>
    </lineage>
</organism>
<dbReference type="EMBL" id="CM047582">
    <property type="protein sequence ID" value="KAI9915735.1"/>
    <property type="molecule type" value="Genomic_DNA"/>
</dbReference>
<evidence type="ECO:0000313" key="1">
    <source>
        <dbReference type="EMBL" id="KAI9915735.1"/>
    </source>
</evidence>
<proteinExistence type="predicted"/>
<comment type="caution">
    <text evidence="1">The sequence shown here is derived from an EMBL/GenBank/DDBJ whole genome shotgun (WGS) entry which is preliminary data.</text>
</comment>
<accession>A0ACC0WAR2</accession>
<gene>
    <name evidence="1" type="ORF">PsorP6_007932</name>
</gene>
<evidence type="ECO:0000313" key="2">
    <source>
        <dbReference type="Proteomes" id="UP001163321"/>
    </source>
</evidence>